<dbReference type="AlphaFoldDB" id="A0A4V2UX57"/>
<dbReference type="Pfam" id="PF05974">
    <property type="entry name" value="DUF892"/>
    <property type="match status" value="1"/>
</dbReference>
<dbReference type="Proteomes" id="UP000294664">
    <property type="component" value="Unassembled WGS sequence"/>
</dbReference>
<evidence type="ECO:0000313" key="1">
    <source>
        <dbReference type="EMBL" id="TCT02148.1"/>
    </source>
</evidence>
<name>A0A4V2UX57_9HYPH</name>
<protein>
    <submittedName>
        <fullName evidence="1">Ferritin-like metal-binding protein YciE</fullName>
    </submittedName>
</protein>
<comment type="caution">
    <text evidence="1">The sequence shown here is derived from an EMBL/GenBank/DDBJ whole genome shotgun (WGS) entry which is preliminary data.</text>
</comment>
<organism evidence="1 2">
    <name type="scientific">Aquabacter spiritensis</name>
    <dbReference type="NCBI Taxonomy" id="933073"/>
    <lineage>
        <taxon>Bacteria</taxon>
        <taxon>Pseudomonadati</taxon>
        <taxon>Pseudomonadota</taxon>
        <taxon>Alphaproteobacteria</taxon>
        <taxon>Hyphomicrobiales</taxon>
        <taxon>Xanthobacteraceae</taxon>
        <taxon>Aquabacter</taxon>
    </lineage>
</organism>
<accession>A0A4V2UX57</accession>
<dbReference type="InterPro" id="IPR009078">
    <property type="entry name" value="Ferritin-like_SF"/>
</dbReference>
<dbReference type="Gene3D" id="1.20.1260.10">
    <property type="match status" value="1"/>
</dbReference>
<proteinExistence type="predicted"/>
<dbReference type="SUPFAM" id="SSF47240">
    <property type="entry name" value="Ferritin-like"/>
    <property type="match status" value="1"/>
</dbReference>
<dbReference type="PANTHER" id="PTHR30565">
    <property type="entry name" value="PROTEIN YCIF"/>
    <property type="match status" value="1"/>
</dbReference>
<dbReference type="PANTHER" id="PTHR30565:SF9">
    <property type="entry name" value="PROTEIN YCIF"/>
    <property type="match status" value="1"/>
</dbReference>
<dbReference type="InterPro" id="IPR010287">
    <property type="entry name" value="DUF892_YciF-like"/>
</dbReference>
<sequence>MNFKFLRIEMHICTLKWNTRFGRDFTRRLPGVVVNRSQEDKQMAQSVRDVFVVGLKNAHAVENEALSIMNRQIERLESYPELADRLRGHVEETNGQLDRLDKILHELGEESSTFKDTAASMMGSMAALGHTVADDEILKNAFADFAFENYEIAAYRSLISMAEAGGFNAAVPLLSATLTEEEAMARWLADHLPRVTDRYLSLQEQGAAAQR</sequence>
<keyword evidence="2" id="KW-1185">Reference proteome</keyword>
<gene>
    <name evidence="1" type="ORF">EDC64_1147</name>
</gene>
<dbReference type="EMBL" id="SMAI01000014">
    <property type="protein sequence ID" value="TCT02148.1"/>
    <property type="molecule type" value="Genomic_DNA"/>
</dbReference>
<dbReference type="InterPro" id="IPR047114">
    <property type="entry name" value="YciF"/>
</dbReference>
<evidence type="ECO:0000313" key="2">
    <source>
        <dbReference type="Proteomes" id="UP000294664"/>
    </source>
</evidence>
<dbReference type="InterPro" id="IPR012347">
    <property type="entry name" value="Ferritin-like"/>
</dbReference>
<reference evidence="1 2" key="1">
    <citation type="submission" date="2019-03" db="EMBL/GenBank/DDBJ databases">
        <title>Genomic Encyclopedia of Type Strains, Phase IV (KMG-IV): sequencing the most valuable type-strain genomes for metagenomic binning, comparative biology and taxonomic classification.</title>
        <authorList>
            <person name="Goeker M."/>
        </authorList>
    </citation>
    <scope>NUCLEOTIDE SEQUENCE [LARGE SCALE GENOMIC DNA]</scope>
    <source>
        <strain evidence="1 2">DSM 9035</strain>
    </source>
</reference>